<sequence length="358" mass="39571">MSPHTADPITQSPFITFTPGNDLLTPEQCEEILQHTSSQPPYQPPPPRPQTPGFFPFPSTIHTKFLQLRWEGRRSRVNLGYALANVCYRRVIHDSIFFKVIDLMDVPPLAADMLGLVQKYTHQVFCDIAGQPQDILQLRMSTETQSLQTDPSTPQSPAAAPNGAITYYSSRTPTHLPLLLLVVVPTSDTTSALEICHKHMLVYAEDYFKRFSYETEYRSYVLCLQGSVVYFSSTKTSRQSVDVFGVKSLFKQCQDHIDQHVLSSFKYDIAEFGQACEFFKVYRYMVGMLVVGEEVACSVHNVLKNIKEEGKCGVAGGGEGCTGKSGGGGGAEPESCASDGKEKGNQQQAETMAPTGNE</sequence>
<keyword evidence="3" id="KW-1185">Reference proteome</keyword>
<feature type="region of interest" description="Disordered" evidence="1">
    <location>
        <begin position="322"/>
        <end position="358"/>
    </location>
</feature>
<dbReference type="InParanoid" id="A0A3N4KVH8"/>
<reference evidence="2 3" key="1">
    <citation type="journal article" date="2018" name="Nat. Ecol. Evol.">
        <title>Pezizomycetes genomes reveal the molecular basis of ectomycorrhizal truffle lifestyle.</title>
        <authorList>
            <person name="Murat C."/>
            <person name="Payen T."/>
            <person name="Noel B."/>
            <person name="Kuo A."/>
            <person name="Morin E."/>
            <person name="Chen J."/>
            <person name="Kohler A."/>
            <person name="Krizsan K."/>
            <person name="Balestrini R."/>
            <person name="Da Silva C."/>
            <person name="Montanini B."/>
            <person name="Hainaut M."/>
            <person name="Levati E."/>
            <person name="Barry K.W."/>
            <person name="Belfiori B."/>
            <person name="Cichocki N."/>
            <person name="Clum A."/>
            <person name="Dockter R.B."/>
            <person name="Fauchery L."/>
            <person name="Guy J."/>
            <person name="Iotti M."/>
            <person name="Le Tacon F."/>
            <person name="Lindquist E.A."/>
            <person name="Lipzen A."/>
            <person name="Malagnac F."/>
            <person name="Mello A."/>
            <person name="Molinier V."/>
            <person name="Miyauchi S."/>
            <person name="Poulain J."/>
            <person name="Riccioni C."/>
            <person name="Rubini A."/>
            <person name="Sitrit Y."/>
            <person name="Splivallo R."/>
            <person name="Traeger S."/>
            <person name="Wang M."/>
            <person name="Zifcakova L."/>
            <person name="Wipf D."/>
            <person name="Zambonelli A."/>
            <person name="Paolocci F."/>
            <person name="Nowrousian M."/>
            <person name="Ottonello S."/>
            <person name="Baldrian P."/>
            <person name="Spatafora J.W."/>
            <person name="Henrissat B."/>
            <person name="Nagy L.G."/>
            <person name="Aury J.M."/>
            <person name="Wincker P."/>
            <person name="Grigoriev I.V."/>
            <person name="Bonfante P."/>
            <person name="Martin F.M."/>
        </authorList>
    </citation>
    <scope>NUCLEOTIDE SEQUENCE [LARGE SCALE GENOMIC DNA]</scope>
    <source>
        <strain evidence="2 3">CCBAS932</strain>
    </source>
</reference>
<name>A0A3N4KVH8_9PEZI</name>
<dbReference type="EMBL" id="ML119117">
    <property type="protein sequence ID" value="RPB14563.1"/>
    <property type="molecule type" value="Genomic_DNA"/>
</dbReference>
<evidence type="ECO:0000313" key="2">
    <source>
        <dbReference type="EMBL" id="RPB14563.1"/>
    </source>
</evidence>
<dbReference type="AlphaFoldDB" id="A0A3N4KVH8"/>
<evidence type="ECO:0000256" key="1">
    <source>
        <dbReference type="SAM" id="MobiDB-lite"/>
    </source>
</evidence>
<dbReference type="Proteomes" id="UP000277580">
    <property type="component" value="Unassembled WGS sequence"/>
</dbReference>
<protein>
    <submittedName>
        <fullName evidence="2">Uncharacterized protein</fullName>
    </submittedName>
</protein>
<accession>A0A3N4KVH8</accession>
<dbReference type="OrthoDB" id="10331541at2759"/>
<gene>
    <name evidence="2" type="ORF">P167DRAFT_604011</name>
</gene>
<feature type="compositionally biased region" description="Gly residues" evidence="1">
    <location>
        <begin position="322"/>
        <end position="331"/>
    </location>
</feature>
<feature type="compositionally biased region" description="Polar residues" evidence="1">
    <location>
        <begin position="345"/>
        <end position="358"/>
    </location>
</feature>
<evidence type="ECO:0000313" key="3">
    <source>
        <dbReference type="Proteomes" id="UP000277580"/>
    </source>
</evidence>
<proteinExistence type="predicted"/>
<organism evidence="2 3">
    <name type="scientific">Morchella conica CCBAS932</name>
    <dbReference type="NCBI Taxonomy" id="1392247"/>
    <lineage>
        <taxon>Eukaryota</taxon>
        <taxon>Fungi</taxon>
        <taxon>Dikarya</taxon>
        <taxon>Ascomycota</taxon>
        <taxon>Pezizomycotina</taxon>
        <taxon>Pezizomycetes</taxon>
        <taxon>Pezizales</taxon>
        <taxon>Morchellaceae</taxon>
        <taxon>Morchella</taxon>
    </lineage>
</organism>